<evidence type="ECO:0000256" key="2">
    <source>
        <dbReference type="ARBA" id="ARBA00023157"/>
    </source>
</evidence>
<sequence length="172" mass="18828">MVNHISFLLVFFLCVTSSNAAKIVPVNMICERVKNPSFCSNLLYSKSGADLITLAQYTIDVVRANMTNTVNLINTLIASSHSLNALSHYKLCLKVFVNDGGALFVLENVQRVLKEGNYQLMNVGANDIMTDINNCINDPTFQDTSSLSKSAGDVLQADQVIQTLSTFLLSDN</sequence>
<evidence type="ECO:0000256" key="1">
    <source>
        <dbReference type="ARBA" id="ARBA00022729"/>
    </source>
</evidence>
<name>A0AAV0YFG8_VICFA</name>
<dbReference type="Gene3D" id="1.20.140.40">
    <property type="entry name" value="Invertase/pectin methylesterase inhibitor family protein"/>
    <property type="match status" value="1"/>
</dbReference>
<comment type="caution">
    <text evidence="6">The sequence shown here is derived from an EMBL/GenBank/DDBJ whole genome shotgun (WGS) entry which is preliminary data.</text>
</comment>
<keyword evidence="2" id="KW-1015">Disulfide bond</keyword>
<evidence type="ECO:0000259" key="5">
    <source>
        <dbReference type="Pfam" id="PF04043"/>
    </source>
</evidence>
<dbReference type="SUPFAM" id="SSF101148">
    <property type="entry name" value="Plant invertase/pectin methylesterase inhibitor"/>
    <property type="match status" value="1"/>
</dbReference>
<dbReference type="PANTHER" id="PTHR36710">
    <property type="entry name" value="PECTINESTERASE INHIBITOR-LIKE"/>
    <property type="match status" value="1"/>
</dbReference>
<keyword evidence="7" id="KW-1185">Reference proteome</keyword>
<dbReference type="NCBIfam" id="TIGR01614">
    <property type="entry name" value="PME_inhib"/>
    <property type="match status" value="1"/>
</dbReference>
<dbReference type="InterPro" id="IPR052421">
    <property type="entry name" value="PCW_Enzyme_Inhibitor"/>
</dbReference>
<dbReference type="PANTHER" id="PTHR36710:SF20">
    <property type="entry name" value="PECTINESTERASE INHIBITOR DOMAIN PROTEIN"/>
    <property type="match status" value="1"/>
</dbReference>
<dbReference type="Proteomes" id="UP001157006">
    <property type="component" value="Unassembled WGS sequence"/>
</dbReference>
<dbReference type="GO" id="GO:0046910">
    <property type="term" value="F:pectinesterase inhibitor activity"/>
    <property type="evidence" value="ECO:0007669"/>
    <property type="project" value="InterPro"/>
</dbReference>
<feature type="signal peptide" evidence="4">
    <location>
        <begin position="1"/>
        <end position="20"/>
    </location>
</feature>
<evidence type="ECO:0000313" key="6">
    <source>
        <dbReference type="EMBL" id="CAI8584227.1"/>
    </source>
</evidence>
<evidence type="ECO:0000256" key="4">
    <source>
        <dbReference type="SAM" id="SignalP"/>
    </source>
</evidence>
<feature type="domain" description="Pectinesterase inhibitor" evidence="5">
    <location>
        <begin position="26"/>
        <end position="147"/>
    </location>
</feature>
<dbReference type="InterPro" id="IPR006501">
    <property type="entry name" value="Pectinesterase_inhib_dom"/>
</dbReference>
<proteinExistence type="inferred from homology"/>
<reference evidence="6 7" key="1">
    <citation type="submission" date="2023-01" db="EMBL/GenBank/DDBJ databases">
        <authorList>
            <person name="Kreplak J."/>
        </authorList>
    </citation>
    <scope>NUCLEOTIDE SEQUENCE [LARGE SCALE GENOMIC DNA]</scope>
</reference>
<comment type="similarity">
    <text evidence="3">Belongs to the PMEI family.</text>
</comment>
<protein>
    <recommendedName>
        <fullName evidence="5">Pectinesterase inhibitor domain-containing protein</fullName>
    </recommendedName>
</protein>
<evidence type="ECO:0000256" key="3">
    <source>
        <dbReference type="ARBA" id="ARBA00038471"/>
    </source>
</evidence>
<accession>A0AAV0YFG8</accession>
<dbReference type="AlphaFoldDB" id="A0AAV0YFG8"/>
<dbReference type="Pfam" id="PF04043">
    <property type="entry name" value="PMEI"/>
    <property type="match status" value="1"/>
</dbReference>
<feature type="chain" id="PRO_5043359345" description="Pectinesterase inhibitor domain-containing protein" evidence="4">
    <location>
        <begin position="21"/>
        <end position="172"/>
    </location>
</feature>
<dbReference type="EMBL" id="CATIWC010001538">
    <property type="protein sequence ID" value="CAI8584227.1"/>
    <property type="molecule type" value="Genomic_DNA"/>
</dbReference>
<gene>
    <name evidence="6" type="ORF">VFH_U065360</name>
</gene>
<evidence type="ECO:0000313" key="7">
    <source>
        <dbReference type="Proteomes" id="UP001157006"/>
    </source>
</evidence>
<keyword evidence="1 4" id="KW-0732">Signal</keyword>
<dbReference type="CDD" id="cd15797">
    <property type="entry name" value="PMEI"/>
    <property type="match status" value="1"/>
</dbReference>
<dbReference type="InterPro" id="IPR034086">
    <property type="entry name" value="PMEI_plant"/>
</dbReference>
<dbReference type="InterPro" id="IPR035513">
    <property type="entry name" value="Invertase/methylesterase_inhib"/>
</dbReference>
<organism evidence="6 7">
    <name type="scientific">Vicia faba</name>
    <name type="common">Broad bean</name>
    <name type="synonym">Faba vulgaris</name>
    <dbReference type="NCBI Taxonomy" id="3906"/>
    <lineage>
        <taxon>Eukaryota</taxon>
        <taxon>Viridiplantae</taxon>
        <taxon>Streptophyta</taxon>
        <taxon>Embryophyta</taxon>
        <taxon>Tracheophyta</taxon>
        <taxon>Spermatophyta</taxon>
        <taxon>Magnoliopsida</taxon>
        <taxon>eudicotyledons</taxon>
        <taxon>Gunneridae</taxon>
        <taxon>Pentapetalae</taxon>
        <taxon>rosids</taxon>
        <taxon>fabids</taxon>
        <taxon>Fabales</taxon>
        <taxon>Fabaceae</taxon>
        <taxon>Papilionoideae</taxon>
        <taxon>50 kb inversion clade</taxon>
        <taxon>NPAAA clade</taxon>
        <taxon>Hologalegina</taxon>
        <taxon>IRL clade</taxon>
        <taxon>Fabeae</taxon>
        <taxon>Vicia</taxon>
    </lineage>
</organism>